<sequence length="68" mass="7413">MFSVSLTGFLSEFTTGLTVDAMNKARFRHCTGSTDSLKFCKSLRLQNCVNYVSLSDGDGSRRASRAVA</sequence>
<dbReference type="AlphaFoldDB" id="A0A183FJZ2"/>
<dbReference type="EMBL" id="UZAH01025876">
    <property type="protein sequence ID" value="VDO72086.1"/>
    <property type="molecule type" value="Genomic_DNA"/>
</dbReference>
<evidence type="ECO:0000313" key="1">
    <source>
        <dbReference type="EMBL" id="VDO72086.1"/>
    </source>
</evidence>
<accession>A0A183FJZ2</accession>
<gene>
    <name evidence="1" type="ORF">HPBE_LOCUS7393</name>
</gene>
<reference evidence="1 2" key="1">
    <citation type="submission" date="2018-11" db="EMBL/GenBank/DDBJ databases">
        <authorList>
            <consortium name="Pathogen Informatics"/>
        </authorList>
    </citation>
    <scope>NUCLEOTIDE SEQUENCE [LARGE SCALE GENOMIC DNA]</scope>
</reference>
<evidence type="ECO:0000313" key="2">
    <source>
        <dbReference type="Proteomes" id="UP000050761"/>
    </source>
</evidence>
<evidence type="ECO:0000313" key="3">
    <source>
        <dbReference type="WBParaSite" id="HPBE_0000739201-mRNA-1"/>
    </source>
</evidence>
<keyword evidence="2" id="KW-1185">Reference proteome</keyword>
<dbReference type="Proteomes" id="UP000050761">
    <property type="component" value="Unassembled WGS sequence"/>
</dbReference>
<organism evidence="2 3">
    <name type="scientific">Heligmosomoides polygyrus</name>
    <name type="common">Parasitic roundworm</name>
    <dbReference type="NCBI Taxonomy" id="6339"/>
    <lineage>
        <taxon>Eukaryota</taxon>
        <taxon>Metazoa</taxon>
        <taxon>Ecdysozoa</taxon>
        <taxon>Nematoda</taxon>
        <taxon>Chromadorea</taxon>
        <taxon>Rhabditida</taxon>
        <taxon>Rhabditina</taxon>
        <taxon>Rhabditomorpha</taxon>
        <taxon>Strongyloidea</taxon>
        <taxon>Heligmosomidae</taxon>
        <taxon>Heligmosomoides</taxon>
    </lineage>
</organism>
<name>A0A183FJZ2_HELPZ</name>
<proteinExistence type="predicted"/>
<accession>A0A3P7XE82</accession>
<reference evidence="3" key="2">
    <citation type="submission" date="2019-09" db="UniProtKB">
        <authorList>
            <consortium name="WormBaseParasite"/>
        </authorList>
    </citation>
    <scope>IDENTIFICATION</scope>
</reference>
<dbReference type="WBParaSite" id="HPBE_0000739201-mRNA-1">
    <property type="protein sequence ID" value="HPBE_0000739201-mRNA-1"/>
    <property type="gene ID" value="HPBE_0000739201"/>
</dbReference>
<protein>
    <submittedName>
        <fullName evidence="3">Secreted protein</fullName>
    </submittedName>
</protein>